<proteinExistence type="inferred from homology"/>
<feature type="transmembrane region" description="Helical" evidence="6">
    <location>
        <begin position="182"/>
        <end position="202"/>
    </location>
</feature>
<dbReference type="RefSeq" id="WP_021835885.1">
    <property type="nucleotide sequence ID" value="NZ_CAQM01000497.1"/>
</dbReference>
<evidence type="ECO:0000313" key="7">
    <source>
        <dbReference type="EMBL" id="CCQ62399.1"/>
    </source>
</evidence>
<dbReference type="InterPro" id="IPR005226">
    <property type="entry name" value="UPF0014_fam"/>
</dbReference>
<dbReference type="Pfam" id="PF03649">
    <property type="entry name" value="UPF0014"/>
    <property type="match status" value="1"/>
</dbReference>
<reference evidence="7 8" key="1">
    <citation type="submission" date="2013-01" db="EMBL/GenBank/DDBJ databases">
        <authorList>
            <person name="Bench S."/>
        </authorList>
    </citation>
    <scope>NUCLEOTIDE SEQUENCE [LARGE SCALE GENOMIC DNA]</scope>
    <source>
        <strain evidence="7 8">WH 0401</strain>
    </source>
</reference>
<comment type="caution">
    <text evidence="7">The sequence shown here is derived from an EMBL/GenBank/DDBJ whole genome shotgun (WGS) entry which is preliminary data.</text>
</comment>
<evidence type="ECO:0000256" key="2">
    <source>
        <dbReference type="ARBA" id="ARBA00005268"/>
    </source>
</evidence>
<dbReference type="GO" id="GO:0005886">
    <property type="term" value="C:plasma membrane"/>
    <property type="evidence" value="ECO:0007669"/>
    <property type="project" value="TreeGrafter"/>
</dbReference>
<organism evidence="7 8">
    <name type="scientific">Crocosphaera watsonii WH 0401</name>
    <dbReference type="NCBI Taxonomy" id="555881"/>
    <lineage>
        <taxon>Bacteria</taxon>
        <taxon>Bacillati</taxon>
        <taxon>Cyanobacteriota</taxon>
        <taxon>Cyanophyceae</taxon>
        <taxon>Oscillatoriophycideae</taxon>
        <taxon>Chroococcales</taxon>
        <taxon>Aphanothecaceae</taxon>
        <taxon>Crocosphaera</taxon>
    </lineage>
</organism>
<name>T2JBK2_CROWT</name>
<dbReference type="EMBL" id="CAQM01000497">
    <property type="protein sequence ID" value="CCQ62399.1"/>
    <property type="molecule type" value="Genomic_DNA"/>
</dbReference>
<dbReference type="AlphaFoldDB" id="T2JBK2"/>
<evidence type="ECO:0000256" key="3">
    <source>
        <dbReference type="ARBA" id="ARBA00022692"/>
    </source>
</evidence>
<protein>
    <submittedName>
        <fullName evidence="7">YbbM seven transmembrane helix protein</fullName>
    </submittedName>
</protein>
<keyword evidence="4 6" id="KW-1133">Transmembrane helix</keyword>
<evidence type="ECO:0000256" key="4">
    <source>
        <dbReference type="ARBA" id="ARBA00022989"/>
    </source>
</evidence>
<comment type="similarity">
    <text evidence="2">Belongs to the UPF0014 family.</text>
</comment>
<evidence type="ECO:0000256" key="1">
    <source>
        <dbReference type="ARBA" id="ARBA00004141"/>
    </source>
</evidence>
<evidence type="ECO:0000256" key="6">
    <source>
        <dbReference type="SAM" id="Phobius"/>
    </source>
</evidence>
<evidence type="ECO:0000256" key="5">
    <source>
        <dbReference type="ARBA" id="ARBA00023136"/>
    </source>
</evidence>
<keyword evidence="3 6" id="KW-0812">Transmembrane</keyword>
<feature type="transmembrane region" description="Helical" evidence="6">
    <location>
        <begin position="123"/>
        <end position="140"/>
    </location>
</feature>
<keyword evidence="5 6" id="KW-0472">Membrane</keyword>
<comment type="subcellular location">
    <subcellularLocation>
        <location evidence="1">Membrane</location>
        <topology evidence="1">Multi-pass membrane protein</topology>
    </subcellularLocation>
</comment>
<gene>
    <name evidence="7" type="ORF">CWATWH0401_2886</name>
</gene>
<reference evidence="7 8" key="2">
    <citation type="submission" date="2013-09" db="EMBL/GenBank/DDBJ databases">
        <title>Whole genome comparison of six Crocosphaera watsonii strains with differing phenotypes.</title>
        <authorList>
            <person name="Bench S.R."/>
            <person name="Heller P."/>
            <person name="Frank I."/>
            <person name="Arciniega M."/>
            <person name="Shilova I.N."/>
            <person name="Zehr J.P."/>
        </authorList>
    </citation>
    <scope>NUCLEOTIDE SEQUENCE [LARGE SCALE GENOMIC DNA]</scope>
    <source>
        <strain evidence="7 8">WH 0401</strain>
    </source>
</reference>
<dbReference type="PANTHER" id="PTHR30028">
    <property type="entry name" value="UPF0014 INNER MEMBRANE PROTEIN YBBM-RELATED"/>
    <property type="match status" value="1"/>
</dbReference>
<dbReference type="PANTHER" id="PTHR30028:SF0">
    <property type="entry name" value="PROTEIN ALUMINUM SENSITIVE 3"/>
    <property type="match status" value="1"/>
</dbReference>
<feature type="transmembrane region" description="Helical" evidence="6">
    <location>
        <begin position="222"/>
        <end position="241"/>
    </location>
</feature>
<dbReference type="Proteomes" id="UP000018198">
    <property type="component" value="Unassembled WGS sequence"/>
</dbReference>
<feature type="transmembrane region" description="Helical" evidence="6">
    <location>
        <begin position="12"/>
        <end position="28"/>
    </location>
</feature>
<feature type="transmembrane region" description="Helical" evidence="6">
    <location>
        <begin position="93"/>
        <end position="117"/>
    </location>
</feature>
<evidence type="ECO:0000313" key="8">
    <source>
        <dbReference type="Proteomes" id="UP000018198"/>
    </source>
</evidence>
<accession>T2JBK2</accession>
<sequence length="261" mass="28646">MGSAIELDFLDLGWSLAIMAIAMVLSNWQRLGLEGQLFLATGRSLLQLLVVGYVITAIFELNHPIPVLFILGVMLTIATQVSRNRISQKIEGLFPLVWVSLLVSSGLTISYALALIIQPEAWYSPQYLIPLTGMILGNAMNSASLSGERLISTISHNQLEVETYLSLGATPKEAIASYRKEAIRVSLIPTLNQMMVVGMVSLPGMFTGQVLAGNNPLNAASYQILILFMIMLTNILTAILVTEGVYRRCFNEQAQLKKFIL</sequence>